<dbReference type="SUPFAM" id="SSF53850">
    <property type="entry name" value="Periplasmic binding protein-like II"/>
    <property type="match status" value="1"/>
</dbReference>
<dbReference type="CDD" id="cd06261">
    <property type="entry name" value="TM_PBP2"/>
    <property type="match status" value="1"/>
</dbReference>
<dbReference type="GO" id="GO:0042597">
    <property type="term" value="C:periplasmic space"/>
    <property type="evidence" value="ECO:0007669"/>
    <property type="project" value="InterPro"/>
</dbReference>
<keyword evidence="6 8" id="KW-1133">Transmembrane helix</keyword>
<dbReference type="SUPFAM" id="SSF161098">
    <property type="entry name" value="MetI-like"/>
    <property type="match status" value="1"/>
</dbReference>
<evidence type="ECO:0000256" key="6">
    <source>
        <dbReference type="ARBA" id="ARBA00022989"/>
    </source>
</evidence>
<feature type="transmembrane region" description="Helical" evidence="8">
    <location>
        <begin position="292"/>
        <end position="310"/>
    </location>
</feature>
<dbReference type="InterPro" id="IPR000515">
    <property type="entry name" value="MetI-like"/>
</dbReference>
<dbReference type="PANTHER" id="PTHR43848">
    <property type="entry name" value="PUTRESCINE TRANSPORT SYSTEM PERMEASE PROTEIN POTI"/>
    <property type="match status" value="1"/>
</dbReference>
<dbReference type="GO" id="GO:0055085">
    <property type="term" value="P:transmembrane transport"/>
    <property type="evidence" value="ECO:0007669"/>
    <property type="project" value="InterPro"/>
</dbReference>
<dbReference type="PRINTS" id="PR00909">
    <property type="entry name" value="SPERMDNBNDNG"/>
</dbReference>
<dbReference type="InterPro" id="IPR001188">
    <property type="entry name" value="Sperm_putr-bd"/>
</dbReference>
<comment type="subcellular location">
    <subcellularLocation>
        <location evidence="1 8">Cell membrane</location>
        <topology evidence="1 8">Multi-pass membrane protein</topology>
    </subcellularLocation>
</comment>
<evidence type="ECO:0000256" key="5">
    <source>
        <dbReference type="ARBA" id="ARBA00022692"/>
    </source>
</evidence>
<dbReference type="InterPro" id="IPR006059">
    <property type="entry name" value="SBP"/>
</dbReference>
<accession>A0A9D2HH37</accession>
<reference evidence="10" key="1">
    <citation type="journal article" date="2021" name="PeerJ">
        <title>Extensive microbial diversity within the chicken gut microbiome revealed by metagenomics and culture.</title>
        <authorList>
            <person name="Gilroy R."/>
            <person name="Ravi A."/>
            <person name="Getino M."/>
            <person name="Pursley I."/>
            <person name="Horton D.L."/>
            <person name="Alikhan N.F."/>
            <person name="Baker D."/>
            <person name="Gharbi K."/>
            <person name="Hall N."/>
            <person name="Watson M."/>
            <person name="Adriaenssens E.M."/>
            <person name="Foster-Nyarko E."/>
            <person name="Jarju S."/>
            <person name="Secka A."/>
            <person name="Antonio M."/>
            <person name="Oren A."/>
            <person name="Chaudhuri R.R."/>
            <person name="La Ragione R."/>
            <person name="Hildebrand F."/>
            <person name="Pallen M.J."/>
        </authorList>
    </citation>
    <scope>NUCLEOTIDE SEQUENCE</scope>
    <source>
        <strain evidence="10">CHK178-16964</strain>
    </source>
</reference>
<evidence type="ECO:0000256" key="4">
    <source>
        <dbReference type="ARBA" id="ARBA00022475"/>
    </source>
</evidence>
<dbReference type="CDD" id="cd13663">
    <property type="entry name" value="PBP2_PotD_PotF_like_2"/>
    <property type="match status" value="1"/>
</dbReference>
<evidence type="ECO:0000256" key="1">
    <source>
        <dbReference type="ARBA" id="ARBA00004651"/>
    </source>
</evidence>
<organism evidence="10 11">
    <name type="scientific">Candidatus Lachnoclostridium stercoravium</name>
    <dbReference type="NCBI Taxonomy" id="2838633"/>
    <lineage>
        <taxon>Bacteria</taxon>
        <taxon>Bacillati</taxon>
        <taxon>Bacillota</taxon>
        <taxon>Clostridia</taxon>
        <taxon>Lachnospirales</taxon>
        <taxon>Lachnospiraceae</taxon>
    </lineage>
</organism>
<dbReference type="Proteomes" id="UP000823900">
    <property type="component" value="Unassembled WGS sequence"/>
</dbReference>
<name>A0A9D2HH37_9FIRM</name>
<keyword evidence="4" id="KW-1003">Cell membrane</keyword>
<feature type="domain" description="ABC transmembrane type-1" evidence="9">
    <location>
        <begin position="66"/>
        <end position="254"/>
    </location>
</feature>
<dbReference type="EMBL" id="DWZA01000004">
    <property type="protein sequence ID" value="HJA70063.1"/>
    <property type="molecule type" value="Genomic_DNA"/>
</dbReference>
<feature type="transmembrane region" description="Helical" evidence="8">
    <location>
        <begin position="65"/>
        <end position="91"/>
    </location>
</feature>
<sequence length="648" mass="72740">MNREHTRLKRFFQDFYLVFIMVFLYAPILIMMGLSFNSSKSRTQWGGFTLQWYVEMFQDAAIMDALYNTLMIAFISALAACIIGTAAAMGINSMKRLPKTVVMGVNNIPMLNSDIVTGISLMLAFIAFGISLGFQTILLAHITFNVPYVILSVMPKLKQTDKSTYEAAMDLGAGPVQAFFKVVFPDIMPGVLSGFLLAFTMSLDDFIITHFTRGAGINTLSTLIYSEVRRGIKPSMYALSSIIFVTVLALLLITNFSPDRSGKDRAAAGLEAAGAGAGNGKRRSNPEAFRKGLLVAAAFAIVVSVSFTTYKHFTSSGSNQLYVYNWGEYIDESVIDEFEEETGIEVVYDLFETNEEMYPVIEAGAVQYDVVCPSDYMIQKMAENGLLAEIDFDNIPNISQIDPIYMERSKSFDPENKYSVPYTWGTVGILYNTKRIQELGVPAPTKWSDLWDPRYKGEILMQDSVRDAFMVAQKMLGYSMNTTDPEELAEARDLLIQQKPLVQAYVVDQVRDKMIGGEAAVGVIYSGEMLYIQEESAGADFTLEYVVPEEGTNIWIDSWVIPANARNKENAEKWIDFLCRPDIAKKNFDYITYSTPNKGAYDMLDDDLKNNKALFPDVDQMTNSEVYKYLGDEADSLYNEMWKEVKSY</sequence>
<keyword evidence="5 8" id="KW-0812">Transmembrane</keyword>
<dbReference type="Pfam" id="PF13416">
    <property type="entry name" value="SBP_bac_8"/>
    <property type="match status" value="1"/>
</dbReference>
<feature type="transmembrane region" description="Helical" evidence="8">
    <location>
        <begin position="111"/>
        <end position="132"/>
    </location>
</feature>
<dbReference type="PROSITE" id="PS50928">
    <property type="entry name" value="ABC_TM1"/>
    <property type="match status" value="1"/>
</dbReference>
<dbReference type="GO" id="GO:0005886">
    <property type="term" value="C:plasma membrane"/>
    <property type="evidence" value="ECO:0007669"/>
    <property type="project" value="UniProtKB-SubCell"/>
</dbReference>
<dbReference type="Gene3D" id="1.10.3720.10">
    <property type="entry name" value="MetI-like"/>
    <property type="match status" value="1"/>
</dbReference>
<evidence type="ECO:0000256" key="7">
    <source>
        <dbReference type="ARBA" id="ARBA00023136"/>
    </source>
</evidence>
<gene>
    <name evidence="10" type="ORF">IAA07_00605</name>
</gene>
<feature type="transmembrane region" description="Helical" evidence="8">
    <location>
        <begin position="15"/>
        <end position="36"/>
    </location>
</feature>
<dbReference type="InterPro" id="IPR051789">
    <property type="entry name" value="Bact_Polyamine_Transport"/>
</dbReference>
<protein>
    <submittedName>
        <fullName evidence="10">Extracellular solute-binding protein</fullName>
    </submittedName>
</protein>
<dbReference type="Gene3D" id="3.40.190.10">
    <property type="entry name" value="Periplasmic binding protein-like II"/>
    <property type="match status" value="2"/>
</dbReference>
<feature type="transmembrane region" description="Helical" evidence="8">
    <location>
        <begin position="236"/>
        <end position="256"/>
    </location>
</feature>
<evidence type="ECO:0000256" key="8">
    <source>
        <dbReference type="RuleBase" id="RU363032"/>
    </source>
</evidence>
<dbReference type="InterPro" id="IPR035906">
    <property type="entry name" value="MetI-like_sf"/>
</dbReference>
<dbReference type="GO" id="GO:0015846">
    <property type="term" value="P:polyamine transport"/>
    <property type="evidence" value="ECO:0007669"/>
    <property type="project" value="InterPro"/>
</dbReference>
<keyword evidence="3 8" id="KW-0813">Transport</keyword>
<dbReference type="GO" id="GO:0019808">
    <property type="term" value="F:polyamine binding"/>
    <property type="evidence" value="ECO:0007669"/>
    <property type="project" value="InterPro"/>
</dbReference>
<comment type="similarity">
    <text evidence="2">Belongs to the binding-protein-dependent transport system permease family. CysTW subfamily.</text>
</comment>
<dbReference type="AlphaFoldDB" id="A0A9D2HH37"/>
<evidence type="ECO:0000313" key="10">
    <source>
        <dbReference type="EMBL" id="HJA70063.1"/>
    </source>
</evidence>
<dbReference type="PANTHER" id="PTHR43848:SF2">
    <property type="entry name" value="PUTRESCINE TRANSPORT SYSTEM PERMEASE PROTEIN POTI"/>
    <property type="match status" value="1"/>
</dbReference>
<keyword evidence="7 8" id="KW-0472">Membrane</keyword>
<evidence type="ECO:0000256" key="2">
    <source>
        <dbReference type="ARBA" id="ARBA00007069"/>
    </source>
</evidence>
<evidence type="ECO:0000259" key="9">
    <source>
        <dbReference type="PROSITE" id="PS50928"/>
    </source>
</evidence>
<comment type="caution">
    <text evidence="10">The sequence shown here is derived from an EMBL/GenBank/DDBJ whole genome shotgun (WGS) entry which is preliminary data.</text>
</comment>
<evidence type="ECO:0000313" key="11">
    <source>
        <dbReference type="Proteomes" id="UP000823900"/>
    </source>
</evidence>
<feature type="transmembrane region" description="Helical" evidence="8">
    <location>
        <begin position="178"/>
        <end position="199"/>
    </location>
</feature>
<dbReference type="Pfam" id="PF00528">
    <property type="entry name" value="BPD_transp_1"/>
    <property type="match status" value="1"/>
</dbReference>
<proteinExistence type="inferred from homology"/>
<reference evidence="10" key="2">
    <citation type="submission" date="2021-04" db="EMBL/GenBank/DDBJ databases">
        <authorList>
            <person name="Gilroy R."/>
        </authorList>
    </citation>
    <scope>NUCLEOTIDE SEQUENCE</scope>
    <source>
        <strain evidence="10">CHK178-16964</strain>
    </source>
</reference>
<evidence type="ECO:0000256" key="3">
    <source>
        <dbReference type="ARBA" id="ARBA00022448"/>
    </source>
</evidence>